<proteinExistence type="predicted"/>
<dbReference type="EMBL" id="FZPA01000015">
    <property type="protein sequence ID" value="SNT19314.1"/>
    <property type="molecule type" value="Genomic_DNA"/>
</dbReference>
<name>A0A239KQ55_9SPHN</name>
<reference evidence="1 2" key="1">
    <citation type="submission" date="2017-06" db="EMBL/GenBank/DDBJ databases">
        <authorList>
            <person name="Kim H.J."/>
            <person name="Triplett B.A."/>
        </authorList>
    </citation>
    <scope>NUCLEOTIDE SEQUENCE [LARGE SCALE GENOMIC DNA]</scope>
    <source>
        <strain evidence="1 2">DS15</strain>
    </source>
</reference>
<accession>A0A239KQ55</accession>
<gene>
    <name evidence="1" type="ORF">SAMN06295955_11547</name>
</gene>
<sequence>MGTLRLIVPDSGNAFESLGLGNFATPFRVKPYALYPLATDLLEPGQSIGDDICGGADLVAVGTPTNGAKYSSLTGANYYKTPFDGTTAQASGDDSGLTYMAVFKSPPNADPTLAPTTTSHLVGNYDSTATIFGGSSLISRTGTGSGDIQGIQSVAGGGSGQSGSNVIATNADPYRADHWTFAALPVPNGAILRPWKGWSAYTPGTVAGNTGIVTGDLGDAFPLTQAGASGSTTAIARDGGQAIGIGGDPWSGNYNTGTAHIMFAGVWNRALSASEIATIFADAKAWVDSIGEVL</sequence>
<keyword evidence="2" id="KW-1185">Reference proteome</keyword>
<organism evidence="1 2">
    <name type="scientific">Sphingopyxis indica</name>
    <dbReference type="NCBI Taxonomy" id="436663"/>
    <lineage>
        <taxon>Bacteria</taxon>
        <taxon>Pseudomonadati</taxon>
        <taxon>Pseudomonadota</taxon>
        <taxon>Alphaproteobacteria</taxon>
        <taxon>Sphingomonadales</taxon>
        <taxon>Sphingomonadaceae</taxon>
        <taxon>Sphingopyxis</taxon>
    </lineage>
</organism>
<protein>
    <submittedName>
        <fullName evidence="1">Uncharacterized protein</fullName>
    </submittedName>
</protein>
<evidence type="ECO:0000313" key="1">
    <source>
        <dbReference type="EMBL" id="SNT19314.1"/>
    </source>
</evidence>
<dbReference type="RefSeq" id="WP_089217061.1">
    <property type="nucleotide sequence ID" value="NZ_FZPA01000015.1"/>
</dbReference>
<dbReference type="Proteomes" id="UP000198339">
    <property type="component" value="Unassembled WGS sequence"/>
</dbReference>
<dbReference type="AlphaFoldDB" id="A0A239KQ55"/>
<evidence type="ECO:0000313" key="2">
    <source>
        <dbReference type="Proteomes" id="UP000198339"/>
    </source>
</evidence>